<keyword evidence="5" id="KW-0648">Protein biosynthesis</keyword>
<dbReference type="InterPro" id="IPR012677">
    <property type="entry name" value="Nucleotide-bd_a/b_plait_sf"/>
</dbReference>
<dbReference type="PROSITE" id="PS50102">
    <property type="entry name" value="RRM"/>
    <property type="match status" value="1"/>
</dbReference>
<name>A0A5B7DUM5_PORTR</name>
<feature type="region of interest" description="Disordered" evidence="3">
    <location>
        <begin position="165"/>
        <end position="234"/>
    </location>
</feature>
<keyword evidence="6" id="KW-1185">Reference proteome</keyword>
<feature type="compositionally biased region" description="Basic residues" evidence="3">
    <location>
        <begin position="1"/>
        <end position="13"/>
    </location>
</feature>
<dbReference type="SMART" id="SM00360">
    <property type="entry name" value="RRM"/>
    <property type="match status" value="1"/>
</dbReference>
<feature type="compositionally biased region" description="Basic and acidic residues" evidence="3">
    <location>
        <begin position="199"/>
        <end position="234"/>
    </location>
</feature>
<evidence type="ECO:0000256" key="2">
    <source>
        <dbReference type="PROSITE-ProRule" id="PRU00176"/>
    </source>
</evidence>
<dbReference type="PANTHER" id="PTHR23236">
    <property type="entry name" value="EUKARYOTIC TRANSLATION INITIATION FACTOR 4B/4H"/>
    <property type="match status" value="1"/>
</dbReference>
<dbReference type="OrthoDB" id="1748655at2759"/>
<dbReference type="GO" id="GO:0003723">
    <property type="term" value="F:RNA binding"/>
    <property type="evidence" value="ECO:0007669"/>
    <property type="project" value="UniProtKB-UniRule"/>
</dbReference>
<feature type="compositionally biased region" description="Low complexity" evidence="3">
    <location>
        <begin position="15"/>
        <end position="38"/>
    </location>
</feature>
<dbReference type="AlphaFoldDB" id="A0A5B7DUM5"/>
<reference evidence="5 6" key="1">
    <citation type="submission" date="2019-05" db="EMBL/GenBank/DDBJ databases">
        <title>Another draft genome of Portunus trituberculatus and its Hox gene families provides insights of decapod evolution.</title>
        <authorList>
            <person name="Jeong J.-H."/>
            <person name="Song I."/>
            <person name="Kim S."/>
            <person name="Choi T."/>
            <person name="Kim D."/>
            <person name="Ryu S."/>
            <person name="Kim W."/>
        </authorList>
    </citation>
    <scope>NUCLEOTIDE SEQUENCE [LARGE SCALE GENOMIC DNA]</scope>
    <source>
        <tissue evidence="5">Muscle</tissue>
    </source>
</reference>
<dbReference type="InterPro" id="IPR033107">
    <property type="entry name" value="EIF-4B_RRM"/>
</dbReference>
<dbReference type="Proteomes" id="UP000324222">
    <property type="component" value="Unassembled WGS sequence"/>
</dbReference>
<evidence type="ECO:0000256" key="1">
    <source>
        <dbReference type="ARBA" id="ARBA00022884"/>
    </source>
</evidence>
<protein>
    <submittedName>
        <fullName evidence="5">Eukaryotic translation initiation factor 4B</fullName>
    </submittedName>
</protein>
<accession>A0A5B7DUM5</accession>
<dbReference type="PANTHER" id="PTHR23236:SF2">
    <property type="entry name" value="EUKARYOTIC TRANSLATION INITIATION FACTOR 4B"/>
    <property type="match status" value="1"/>
</dbReference>
<dbReference type="GO" id="GO:0003743">
    <property type="term" value="F:translation initiation factor activity"/>
    <property type="evidence" value="ECO:0007669"/>
    <property type="project" value="UniProtKB-KW"/>
</dbReference>
<gene>
    <name evidence="5" type="primary">Eif4b</name>
    <name evidence="5" type="ORF">E2C01_018491</name>
</gene>
<feature type="region of interest" description="Disordered" evidence="3">
    <location>
        <begin position="1"/>
        <end position="83"/>
    </location>
</feature>
<evidence type="ECO:0000256" key="3">
    <source>
        <dbReference type="SAM" id="MobiDB-lite"/>
    </source>
</evidence>
<evidence type="ECO:0000313" key="6">
    <source>
        <dbReference type="Proteomes" id="UP000324222"/>
    </source>
</evidence>
<sequence>MSSGGKKSKKGKGKGISLSLGEFLGTSNTNTGSTVVVNKGSWADESEDFEEDRYQGPTERLVLPTAPRTAREPDVDPERVPRDPPFTAYIANLPFEVDDNDITRFFQDLKVKSIRLPREGGEGGRFKGFGYVEFETRSELLEALGKNEDVMGNRKIRVDVAEGEGGSMRRGFSDRSGRDDDRLDRSEGVSDWRAAPPREGFRDRYGDRDRDRGFGDRDRGFGDRDRGFGDRDRDRGKVWCGVVCE</sequence>
<organism evidence="5 6">
    <name type="scientific">Portunus trituberculatus</name>
    <name type="common">Swimming crab</name>
    <name type="synonym">Neptunus trituberculatus</name>
    <dbReference type="NCBI Taxonomy" id="210409"/>
    <lineage>
        <taxon>Eukaryota</taxon>
        <taxon>Metazoa</taxon>
        <taxon>Ecdysozoa</taxon>
        <taxon>Arthropoda</taxon>
        <taxon>Crustacea</taxon>
        <taxon>Multicrustacea</taxon>
        <taxon>Malacostraca</taxon>
        <taxon>Eumalacostraca</taxon>
        <taxon>Eucarida</taxon>
        <taxon>Decapoda</taxon>
        <taxon>Pleocyemata</taxon>
        <taxon>Brachyura</taxon>
        <taxon>Eubrachyura</taxon>
        <taxon>Portunoidea</taxon>
        <taxon>Portunidae</taxon>
        <taxon>Portuninae</taxon>
        <taxon>Portunus</taxon>
    </lineage>
</organism>
<dbReference type="Gene3D" id="3.30.70.330">
    <property type="match status" value="1"/>
</dbReference>
<keyword evidence="5" id="KW-0396">Initiation factor</keyword>
<feature type="compositionally biased region" description="Basic and acidic residues" evidence="3">
    <location>
        <begin position="171"/>
        <end position="190"/>
    </location>
</feature>
<dbReference type="InterPro" id="IPR000504">
    <property type="entry name" value="RRM_dom"/>
</dbReference>
<comment type="caution">
    <text evidence="5">The sequence shown here is derived from an EMBL/GenBank/DDBJ whole genome shotgun (WGS) entry which is preliminary data.</text>
</comment>
<dbReference type="CDD" id="cd12402">
    <property type="entry name" value="RRM_eIF4B"/>
    <property type="match status" value="1"/>
</dbReference>
<evidence type="ECO:0000313" key="5">
    <source>
        <dbReference type="EMBL" id="MPC25382.1"/>
    </source>
</evidence>
<feature type="domain" description="RRM" evidence="4">
    <location>
        <begin position="86"/>
        <end position="163"/>
    </location>
</feature>
<dbReference type="SUPFAM" id="SSF54928">
    <property type="entry name" value="RNA-binding domain, RBD"/>
    <property type="match status" value="1"/>
</dbReference>
<dbReference type="EMBL" id="VSRR010001453">
    <property type="protein sequence ID" value="MPC25382.1"/>
    <property type="molecule type" value="Genomic_DNA"/>
</dbReference>
<dbReference type="Pfam" id="PF00076">
    <property type="entry name" value="RRM_1"/>
    <property type="match status" value="1"/>
</dbReference>
<dbReference type="InterPro" id="IPR035979">
    <property type="entry name" value="RBD_domain_sf"/>
</dbReference>
<evidence type="ECO:0000259" key="4">
    <source>
        <dbReference type="PROSITE" id="PS50102"/>
    </source>
</evidence>
<proteinExistence type="predicted"/>
<keyword evidence="1 2" id="KW-0694">RNA-binding</keyword>
<feature type="compositionally biased region" description="Basic and acidic residues" evidence="3">
    <location>
        <begin position="69"/>
        <end position="82"/>
    </location>
</feature>